<organism evidence="4">
    <name type="scientific">marine metagenome</name>
    <dbReference type="NCBI Taxonomy" id="408172"/>
    <lineage>
        <taxon>unclassified sequences</taxon>
        <taxon>metagenomes</taxon>
        <taxon>ecological metagenomes</taxon>
    </lineage>
</organism>
<protein>
    <recommendedName>
        <fullName evidence="5">Methyltransferase domain-containing protein</fullName>
    </recommendedName>
</protein>
<dbReference type="Gene3D" id="3.40.50.150">
    <property type="entry name" value="Vaccinia Virus protein VP39"/>
    <property type="match status" value="1"/>
</dbReference>
<dbReference type="AlphaFoldDB" id="A0A381RC65"/>
<dbReference type="CDD" id="cd02440">
    <property type="entry name" value="AdoMet_MTases"/>
    <property type="match status" value="1"/>
</dbReference>
<dbReference type="SUPFAM" id="SSF53335">
    <property type="entry name" value="S-adenosyl-L-methionine-dependent methyltransferases"/>
    <property type="match status" value="1"/>
</dbReference>
<feature type="non-terminal residue" evidence="4">
    <location>
        <position position="274"/>
    </location>
</feature>
<keyword evidence="2" id="KW-0808">Transferase</keyword>
<dbReference type="Pfam" id="PF13489">
    <property type="entry name" value="Methyltransf_23"/>
    <property type="match status" value="1"/>
</dbReference>
<dbReference type="PANTHER" id="PTHR43464">
    <property type="entry name" value="METHYLTRANSFERASE"/>
    <property type="match status" value="1"/>
</dbReference>
<evidence type="ECO:0008006" key="5">
    <source>
        <dbReference type="Google" id="ProtNLM"/>
    </source>
</evidence>
<sequence length="274" mass="31756">MQKVELKEVGLDIGLAFAKHFYKTDYLHYGYWPEGLSVEPANVFEAQENYANLLLKHIPEGVSSVLDVGCGSGKFSEKLLEAGYTVDCVSPSPNLTKHVRERLGDRAEIFECRYEDVKTKKRYDLILCSESFQYLLLEKAMAQTQKFLNDEGYLLICDFFKQDVPGKSPVSGGHKIERFLKYMEAQPFRQITDIDITKETSPSLDIMRDLIQEVILPTWNTVAYYMTSNFPRFSWFFSFVLRKKIAQAHRKYFSGGTSGEQFAHFKTYRLFLYQ</sequence>
<gene>
    <name evidence="4" type="ORF">METZ01_LOCUS41392</name>
</gene>
<proteinExistence type="predicted"/>
<keyword evidence="1" id="KW-0489">Methyltransferase</keyword>
<dbReference type="GO" id="GO:0032259">
    <property type="term" value="P:methylation"/>
    <property type="evidence" value="ECO:0007669"/>
    <property type="project" value="UniProtKB-KW"/>
</dbReference>
<dbReference type="PANTHER" id="PTHR43464:SF19">
    <property type="entry name" value="UBIQUINONE BIOSYNTHESIS O-METHYLTRANSFERASE, MITOCHONDRIAL"/>
    <property type="match status" value="1"/>
</dbReference>
<dbReference type="GO" id="GO:0008168">
    <property type="term" value="F:methyltransferase activity"/>
    <property type="evidence" value="ECO:0007669"/>
    <property type="project" value="UniProtKB-KW"/>
</dbReference>
<dbReference type="InterPro" id="IPR029063">
    <property type="entry name" value="SAM-dependent_MTases_sf"/>
</dbReference>
<evidence type="ECO:0000256" key="3">
    <source>
        <dbReference type="ARBA" id="ARBA00022691"/>
    </source>
</evidence>
<name>A0A381RC65_9ZZZZ</name>
<evidence type="ECO:0000256" key="1">
    <source>
        <dbReference type="ARBA" id="ARBA00022603"/>
    </source>
</evidence>
<keyword evidence="3" id="KW-0949">S-adenosyl-L-methionine</keyword>
<reference evidence="4" key="1">
    <citation type="submission" date="2018-05" db="EMBL/GenBank/DDBJ databases">
        <authorList>
            <person name="Lanie J.A."/>
            <person name="Ng W.-L."/>
            <person name="Kazmierczak K.M."/>
            <person name="Andrzejewski T.M."/>
            <person name="Davidsen T.M."/>
            <person name="Wayne K.J."/>
            <person name="Tettelin H."/>
            <person name="Glass J.I."/>
            <person name="Rusch D."/>
            <person name="Podicherti R."/>
            <person name="Tsui H.-C.T."/>
            <person name="Winkler M.E."/>
        </authorList>
    </citation>
    <scope>NUCLEOTIDE SEQUENCE</scope>
</reference>
<evidence type="ECO:0000256" key="2">
    <source>
        <dbReference type="ARBA" id="ARBA00022679"/>
    </source>
</evidence>
<evidence type="ECO:0000313" key="4">
    <source>
        <dbReference type="EMBL" id="SUZ88538.1"/>
    </source>
</evidence>
<dbReference type="EMBL" id="UINC01001775">
    <property type="protein sequence ID" value="SUZ88538.1"/>
    <property type="molecule type" value="Genomic_DNA"/>
</dbReference>
<accession>A0A381RC65</accession>